<proteinExistence type="predicted"/>
<sequence>PILLLNGFGVGSFHQHRLIPHLLRQQNDDDSVAVDGGDVCNHHQTIYCIDYLGQGRSWPVDCKDGFGDSEKDLQYSADTWVEQIIDFIEQVILVEEEEKGHQNKIDDKEIKTTTSKRKVHLVGNSVGGHIAAHIARRRPDLISSICLLNPTPVWGSKLPGWNGHLPAPVIPKAVGRYLFDRIRDLKTVEQFLVATYSRKEALTQELMHQIRNCTLGNGGHAAFASIMWSPPLNSYDDGRKGNFQDCLSQVSCDVFLIYGQDDPWCKPAFAKNMLKALEGRRKDLSAVHRYIEISNAGHCPNHEAPQAVGHLVKSWVGAKDRSKEQLSLIGTTVSTTARQQQMHHKTFREEWGEHSIFEYDREEIKLGWVDRFVTSFM</sequence>
<name>A0A1E7FA21_9STRA</name>
<evidence type="ECO:0000313" key="2">
    <source>
        <dbReference type="EMBL" id="OEU15007.1"/>
    </source>
</evidence>
<dbReference type="SUPFAM" id="SSF53474">
    <property type="entry name" value="alpha/beta-Hydrolases"/>
    <property type="match status" value="1"/>
</dbReference>
<protein>
    <submittedName>
        <fullName evidence="2">Alpha/beta-hydrolase</fullName>
    </submittedName>
</protein>
<dbReference type="PANTHER" id="PTHR47280">
    <property type="entry name" value="PHEOPHYTINASE, CHLOROPLASTIC"/>
    <property type="match status" value="1"/>
</dbReference>
<evidence type="ECO:0000313" key="3">
    <source>
        <dbReference type="Proteomes" id="UP000095751"/>
    </source>
</evidence>
<dbReference type="KEGG" id="fcy:FRACYDRAFT_148208"/>
<feature type="domain" description="AB hydrolase-1" evidence="1">
    <location>
        <begin position="1"/>
        <end position="305"/>
    </location>
</feature>
<dbReference type="OrthoDB" id="408373at2759"/>
<dbReference type="InParanoid" id="A0A1E7FA21"/>
<keyword evidence="2" id="KW-0378">Hydrolase</keyword>
<organism evidence="2 3">
    <name type="scientific">Fragilariopsis cylindrus CCMP1102</name>
    <dbReference type="NCBI Taxonomy" id="635003"/>
    <lineage>
        <taxon>Eukaryota</taxon>
        <taxon>Sar</taxon>
        <taxon>Stramenopiles</taxon>
        <taxon>Ochrophyta</taxon>
        <taxon>Bacillariophyta</taxon>
        <taxon>Bacillariophyceae</taxon>
        <taxon>Bacillariophycidae</taxon>
        <taxon>Bacillariales</taxon>
        <taxon>Bacillariaceae</taxon>
        <taxon>Fragilariopsis</taxon>
    </lineage>
</organism>
<dbReference type="GO" id="GO:0015996">
    <property type="term" value="P:chlorophyll catabolic process"/>
    <property type="evidence" value="ECO:0007669"/>
    <property type="project" value="InterPro"/>
</dbReference>
<reference evidence="2 3" key="1">
    <citation type="submission" date="2016-09" db="EMBL/GenBank/DDBJ databases">
        <title>Extensive genetic diversity and differential bi-allelic expression allows diatom success in the polar Southern Ocean.</title>
        <authorList>
            <consortium name="DOE Joint Genome Institute"/>
            <person name="Mock T."/>
            <person name="Otillar R.P."/>
            <person name="Strauss J."/>
            <person name="Dupont C."/>
            <person name="Frickenhaus S."/>
            <person name="Maumus F."/>
            <person name="Mcmullan M."/>
            <person name="Sanges R."/>
            <person name="Schmutz J."/>
            <person name="Toseland A."/>
            <person name="Valas R."/>
            <person name="Veluchamy A."/>
            <person name="Ward B.J."/>
            <person name="Allen A."/>
            <person name="Barry K."/>
            <person name="Falciatore A."/>
            <person name="Ferrante M."/>
            <person name="Fortunato A.E."/>
            <person name="Gloeckner G."/>
            <person name="Gruber A."/>
            <person name="Hipkin R."/>
            <person name="Janech M."/>
            <person name="Kroth P."/>
            <person name="Leese F."/>
            <person name="Lindquist E."/>
            <person name="Lyon B.R."/>
            <person name="Martin J."/>
            <person name="Mayer C."/>
            <person name="Parker M."/>
            <person name="Quesneville H."/>
            <person name="Raymond J."/>
            <person name="Uhlig C."/>
            <person name="Valentin K.U."/>
            <person name="Worden A.Z."/>
            <person name="Armbrust E.V."/>
            <person name="Bowler C."/>
            <person name="Green B."/>
            <person name="Moulton V."/>
            <person name="Van Oosterhout C."/>
            <person name="Grigoriev I."/>
        </authorList>
    </citation>
    <scope>NUCLEOTIDE SEQUENCE [LARGE SCALE GENOMIC DNA]</scope>
    <source>
        <strain evidence="2 3">CCMP1102</strain>
    </source>
</reference>
<dbReference type="Gene3D" id="3.40.50.1820">
    <property type="entry name" value="alpha/beta hydrolase"/>
    <property type="match status" value="1"/>
</dbReference>
<gene>
    <name evidence="2" type="ORF">FRACYDRAFT_148208</name>
</gene>
<accession>A0A1E7FA21</accession>
<dbReference type="InterPro" id="IPR000073">
    <property type="entry name" value="AB_hydrolase_1"/>
</dbReference>
<dbReference type="PANTHER" id="PTHR47280:SF1">
    <property type="entry name" value="PHEOPHYTINASE, CHLOROPLASTIC"/>
    <property type="match status" value="1"/>
</dbReference>
<dbReference type="Proteomes" id="UP000095751">
    <property type="component" value="Unassembled WGS sequence"/>
</dbReference>
<feature type="non-terminal residue" evidence="2">
    <location>
        <position position="1"/>
    </location>
</feature>
<evidence type="ECO:0000259" key="1">
    <source>
        <dbReference type="Pfam" id="PF00561"/>
    </source>
</evidence>
<dbReference type="EMBL" id="KV784359">
    <property type="protein sequence ID" value="OEU15007.1"/>
    <property type="molecule type" value="Genomic_DNA"/>
</dbReference>
<keyword evidence="3" id="KW-1185">Reference proteome</keyword>
<dbReference type="GO" id="GO:0080124">
    <property type="term" value="F:pheophytinase activity"/>
    <property type="evidence" value="ECO:0007669"/>
    <property type="project" value="InterPro"/>
</dbReference>
<dbReference type="Pfam" id="PF00561">
    <property type="entry name" value="Abhydrolase_1"/>
    <property type="match status" value="1"/>
</dbReference>
<dbReference type="InterPro" id="IPR044211">
    <property type="entry name" value="PPH_chloroplastic"/>
</dbReference>
<dbReference type="InterPro" id="IPR029058">
    <property type="entry name" value="AB_hydrolase_fold"/>
</dbReference>
<dbReference type="AlphaFoldDB" id="A0A1E7FA21"/>
<feature type="non-terminal residue" evidence="2">
    <location>
        <position position="377"/>
    </location>
</feature>